<dbReference type="GO" id="GO:0045493">
    <property type="term" value="P:xylan catabolic process"/>
    <property type="evidence" value="ECO:0007669"/>
    <property type="project" value="InterPro"/>
</dbReference>
<dbReference type="InterPro" id="IPR002772">
    <property type="entry name" value="Glyco_hydro_3_C"/>
</dbReference>
<evidence type="ECO:0000313" key="5">
    <source>
        <dbReference type="EMBL" id="HIU68354.1"/>
    </source>
</evidence>
<evidence type="ECO:0000256" key="1">
    <source>
        <dbReference type="ARBA" id="ARBA00005336"/>
    </source>
</evidence>
<evidence type="ECO:0000259" key="4">
    <source>
        <dbReference type="SMART" id="SM01217"/>
    </source>
</evidence>
<dbReference type="Gene3D" id="3.20.20.300">
    <property type="entry name" value="Glycoside hydrolase, family 3, N-terminal domain"/>
    <property type="match status" value="1"/>
</dbReference>
<name>A0A9D1MTF7_9FIRM</name>
<dbReference type="GO" id="GO:0046556">
    <property type="term" value="F:alpha-L-arabinofuranosidase activity"/>
    <property type="evidence" value="ECO:0007669"/>
    <property type="project" value="TreeGrafter"/>
</dbReference>
<comment type="similarity">
    <text evidence="1">Belongs to the glycosyl hydrolase 3 family.</text>
</comment>
<dbReference type="Pfam" id="PF01915">
    <property type="entry name" value="Glyco_hydro_3_C"/>
    <property type="match status" value="1"/>
</dbReference>
<dbReference type="Gene3D" id="3.40.50.1700">
    <property type="entry name" value="Glycoside hydrolase family 3 C-terminal domain"/>
    <property type="match status" value="1"/>
</dbReference>
<dbReference type="InterPro" id="IPR036881">
    <property type="entry name" value="Glyco_hydro_3_C_sf"/>
</dbReference>
<sequence length="698" mass="77165">MNQRAKESHRQTGLELAGKMSVRELISQLLSASRGIKRLAVLPYNWWNECLHGVARAGTATVFPQAICMASTFSDELLYKSAGIISTEARAKYNDCQQKGDYGIYKGLTMWSPNINIFRDPRWGRGQETYGEDPYLTALLGVAFIKGLQGDDPNYIQTAACAKHFAVHSGPEAQRHSFDAKVSKKDLFETYLPAFKMAVTQGKVCGVMGAYNRVNGEGCCASHTMIQKLLRDAWGFEGYFVSDCGALCDIVKHHRLASNPVKGAALALNAGCELECGKMFKFLPLSYAFKMVSRETLKSAAARLLAVRSSLGMFAHDCPFDAISPKENASPANEAFAVTMAEKGIVLLENNGILPLQNKQQKFLLIGYNAENDLAYLGNYFGTPTSFVKIRQALQEMHINADYAQGYSYDKKENARLQTEAYKKAQQADVLLVCTGLDCSMEGEEAGELLQGGGGMLGKQGDRRTLELPNVQKELLEKLIATGKKIILLNFSGGAMDFRPYKARVDAILQCWYPGAKAGRAIVNLLFGAVSPSGKLPVTFYNSTDDLPAFEDYAMKNRTYRYFTGEVQYPFGYGLTYTTFCLTACTIEGLTICCKIQNTGSRLCDEVLQVYVKQPETSYANPIRALIAVRRFAIHSGEEKEITVSLSEKDLYSVNEQGDTVYLNGVYTFTVSDGQSIFSRPFHFENTAKTKVIEKCPL</sequence>
<dbReference type="GO" id="GO:0009044">
    <property type="term" value="F:xylan 1,4-beta-xylosidase activity"/>
    <property type="evidence" value="ECO:0007669"/>
    <property type="project" value="InterPro"/>
</dbReference>
<dbReference type="InterPro" id="IPR013783">
    <property type="entry name" value="Ig-like_fold"/>
</dbReference>
<comment type="caution">
    <text evidence="5">The sequence shown here is derived from an EMBL/GenBank/DDBJ whole genome shotgun (WGS) entry which is preliminary data.</text>
</comment>
<organism evidence="5 6">
    <name type="scientific">Candidatus Scybalenecus merdavium</name>
    <dbReference type="NCBI Taxonomy" id="2840939"/>
    <lineage>
        <taxon>Bacteria</taxon>
        <taxon>Bacillati</taxon>
        <taxon>Bacillota</taxon>
        <taxon>Clostridia</taxon>
        <taxon>Eubacteriales</taxon>
        <taxon>Oscillospiraceae</taxon>
        <taxon>Oscillospiraceae incertae sedis</taxon>
        <taxon>Candidatus Scybalenecus</taxon>
    </lineage>
</organism>
<feature type="domain" description="Fibronectin type III-like" evidence="4">
    <location>
        <begin position="606"/>
        <end position="675"/>
    </location>
</feature>
<dbReference type="GO" id="GO:0031222">
    <property type="term" value="P:arabinan catabolic process"/>
    <property type="evidence" value="ECO:0007669"/>
    <property type="project" value="TreeGrafter"/>
</dbReference>
<dbReference type="InterPro" id="IPR017853">
    <property type="entry name" value="GH"/>
</dbReference>
<dbReference type="Proteomes" id="UP000824125">
    <property type="component" value="Unassembled WGS sequence"/>
</dbReference>
<evidence type="ECO:0000313" key="6">
    <source>
        <dbReference type="Proteomes" id="UP000824125"/>
    </source>
</evidence>
<dbReference type="AlphaFoldDB" id="A0A9D1MTF7"/>
<dbReference type="PANTHER" id="PTHR42721:SF3">
    <property type="entry name" value="BETA-D-XYLOSIDASE 5-RELATED"/>
    <property type="match status" value="1"/>
</dbReference>
<dbReference type="Gene3D" id="2.60.40.10">
    <property type="entry name" value="Immunoglobulins"/>
    <property type="match status" value="1"/>
</dbReference>
<dbReference type="SUPFAM" id="SSF51445">
    <property type="entry name" value="(Trans)glycosidases"/>
    <property type="match status" value="1"/>
</dbReference>
<dbReference type="InterPro" id="IPR044993">
    <property type="entry name" value="BXL"/>
</dbReference>
<dbReference type="PRINTS" id="PR00133">
    <property type="entry name" value="GLHYDRLASE3"/>
</dbReference>
<proteinExistence type="inferred from homology"/>
<dbReference type="SMART" id="SM01217">
    <property type="entry name" value="Fn3_like"/>
    <property type="match status" value="1"/>
</dbReference>
<evidence type="ECO:0000256" key="3">
    <source>
        <dbReference type="ARBA" id="ARBA00022801"/>
    </source>
</evidence>
<dbReference type="Pfam" id="PF00933">
    <property type="entry name" value="Glyco_hydro_3"/>
    <property type="match status" value="1"/>
</dbReference>
<keyword evidence="2" id="KW-0732">Signal</keyword>
<accession>A0A9D1MTF7</accession>
<dbReference type="InterPro" id="IPR036962">
    <property type="entry name" value="Glyco_hydro_3_N_sf"/>
</dbReference>
<keyword evidence="3 5" id="KW-0378">Hydrolase</keyword>
<protein>
    <submittedName>
        <fullName evidence="5">Glycoside hydrolase family 3 C-terminal domain-containing protein</fullName>
    </submittedName>
</protein>
<dbReference type="InterPro" id="IPR026891">
    <property type="entry name" value="Fn3-like"/>
</dbReference>
<reference evidence="5" key="1">
    <citation type="submission" date="2020-10" db="EMBL/GenBank/DDBJ databases">
        <authorList>
            <person name="Gilroy R."/>
        </authorList>
    </citation>
    <scope>NUCLEOTIDE SEQUENCE</scope>
    <source>
        <strain evidence="5">CHK176-6737</strain>
    </source>
</reference>
<dbReference type="EMBL" id="DVNM01000002">
    <property type="protein sequence ID" value="HIU68354.1"/>
    <property type="molecule type" value="Genomic_DNA"/>
</dbReference>
<evidence type="ECO:0000256" key="2">
    <source>
        <dbReference type="ARBA" id="ARBA00022729"/>
    </source>
</evidence>
<dbReference type="InterPro" id="IPR001764">
    <property type="entry name" value="Glyco_hydro_3_N"/>
</dbReference>
<dbReference type="Pfam" id="PF14310">
    <property type="entry name" value="Fn3-like"/>
    <property type="match status" value="1"/>
</dbReference>
<dbReference type="SUPFAM" id="SSF52279">
    <property type="entry name" value="Beta-D-glucan exohydrolase, C-terminal domain"/>
    <property type="match status" value="1"/>
</dbReference>
<reference evidence="5" key="2">
    <citation type="journal article" date="2021" name="PeerJ">
        <title>Extensive microbial diversity within the chicken gut microbiome revealed by metagenomics and culture.</title>
        <authorList>
            <person name="Gilroy R."/>
            <person name="Ravi A."/>
            <person name="Getino M."/>
            <person name="Pursley I."/>
            <person name="Horton D.L."/>
            <person name="Alikhan N.F."/>
            <person name="Baker D."/>
            <person name="Gharbi K."/>
            <person name="Hall N."/>
            <person name="Watson M."/>
            <person name="Adriaenssens E.M."/>
            <person name="Foster-Nyarko E."/>
            <person name="Jarju S."/>
            <person name="Secka A."/>
            <person name="Antonio M."/>
            <person name="Oren A."/>
            <person name="Chaudhuri R.R."/>
            <person name="La Ragione R."/>
            <person name="Hildebrand F."/>
            <person name="Pallen M.J."/>
        </authorList>
    </citation>
    <scope>NUCLEOTIDE SEQUENCE</scope>
    <source>
        <strain evidence="5">CHK176-6737</strain>
    </source>
</reference>
<gene>
    <name evidence="5" type="ORF">IAD23_00160</name>
</gene>
<dbReference type="PANTHER" id="PTHR42721">
    <property type="entry name" value="SUGAR HYDROLASE-RELATED"/>
    <property type="match status" value="1"/>
</dbReference>